<comment type="caution">
    <text evidence="1">The sequence shown here is derived from an EMBL/GenBank/DDBJ whole genome shotgun (WGS) entry which is preliminary data.</text>
</comment>
<dbReference type="Proteomes" id="UP000593571">
    <property type="component" value="Unassembled WGS sequence"/>
</dbReference>
<reference evidence="1 2" key="1">
    <citation type="journal article" date="2020" name="Nature">
        <title>Six reference-quality genomes reveal evolution of bat adaptations.</title>
        <authorList>
            <person name="Jebb D."/>
            <person name="Huang Z."/>
            <person name="Pippel M."/>
            <person name="Hughes G.M."/>
            <person name="Lavrichenko K."/>
            <person name="Devanna P."/>
            <person name="Winkler S."/>
            <person name="Jermiin L.S."/>
            <person name="Skirmuntt E.C."/>
            <person name="Katzourakis A."/>
            <person name="Burkitt-Gray L."/>
            <person name="Ray D.A."/>
            <person name="Sullivan K.A.M."/>
            <person name="Roscito J.G."/>
            <person name="Kirilenko B.M."/>
            <person name="Davalos L.M."/>
            <person name="Corthals A.P."/>
            <person name="Power M.L."/>
            <person name="Jones G."/>
            <person name="Ransome R.D."/>
            <person name="Dechmann D.K.N."/>
            <person name="Locatelli A.G."/>
            <person name="Puechmaille S.J."/>
            <person name="Fedrigo O."/>
            <person name="Jarvis E.D."/>
            <person name="Hiller M."/>
            <person name="Vernes S.C."/>
            <person name="Myers E.W."/>
            <person name="Teeling E.C."/>
        </authorList>
    </citation>
    <scope>NUCLEOTIDE SEQUENCE [LARGE SCALE GENOMIC DNA]</scope>
    <source>
        <strain evidence="1">MRouAeg1</strain>
        <tissue evidence="1">Muscle</tissue>
    </source>
</reference>
<keyword evidence="2" id="KW-1185">Reference proteome</keyword>
<evidence type="ECO:0000313" key="1">
    <source>
        <dbReference type="EMBL" id="KAF6485431.1"/>
    </source>
</evidence>
<accession>A0A7J8IMB6</accession>
<gene>
    <name evidence="1" type="ORF">HJG63_010639</name>
</gene>
<protein>
    <submittedName>
        <fullName evidence="1">Uncharacterized protein</fullName>
    </submittedName>
</protein>
<sequence>MLCTVPFIASGPNVQSRAVTERLMDLLLPRFSPFKPTVTSSLYPAFPSRWEGTVMHSYSLLLTGVGRLGQVDSAFAFKGHGDFPTPPAPPAKRVPFVKSFNDTKSIQACEEGAAATVKLKSLFPSEPKKLKFPKPKQHKWYQLHEN</sequence>
<dbReference type="AlphaFoldDB" id="A0A7J8IMB6"/>
<evidence type="ECO:0000313" key="2">
    <source>
        <dbReference type="Proteomes" id="UP000593571"/>
    </source>
</evidence>
<proteinExistence type="predicted"/>
<name>A0A7J8IMB6_ROUAE</name>
<organism evidence="1 2">
    <name type="scientific">Rousettus aegyptiacus</name>
    <name type="common">Egyptian fruit bat</name>
    <name type="synonym">Pteropus aegyptiacus</name>
    <dbReference type="NCBI Taxonomy" id="9407"/>
    <lineage>
        <taxon>Eukaryota</taxon>
        <taxon>Metazoa</taxon>
        <taxon>Chordata</taxon>
        <taxon>Craniata</taxon>
        <taxon>Vertebrata</taxon>
        <taxon>Euteleostomi</taxon>
        <taxon>Mammalia</taxon>
        <taxon>Eutheria</taxon>
        <taxon>Laurasiatheria</taxon>
        <taxon>Chiroptera</taxon>
        <taxon>Yinpterochiroptera</taxon>
        <taxon>Pteropodoidea</taxon>
        <taxon>Pteropodidae</taxon>
        <taxon>Rousettinae</taxon>
        <taxon>Rousettus</taxon>
    </lineage>
</organism>
<dbReference type="EMBL" id="JACASE010000003">
    <property type="protein sequence ID" value="KAF6485431.1"/>
    <property type="molecule type" value="Genomic_DNA"/>
</dbReference>